<dbReference type="Pfam" id="PF13520">
    <property type="entry name" value="AA_permease_2"/>
    <property type="match status" value="1"/>
</dbReference>
<keyword evidence="5 7" id="KW-0472">Membrane</keyword>
<feature type="transmembrane region" description="Helical" evidence="7">
    <location>
        <begin position="464"/>
        <end position="482"/>
    </location>
</feature>
<evidence type="ECO:0000256" key="1">
    <source>
        <dbReference type="ARBA" id="ARBA00004651"/>
    </source>
</evidence>
<feature type="transmembrane region" description="Helical" evidence="7">
    <location>
        <begin position="408"/>
        <end position="428"/>
    </location>
</feature>
<keyword evidence="3 7" id="KW-0812">Transmembrane</keyword>
<dbReference type="AlphaFoldDB" id="A0A1H8Q5U0"/>
<evidence type="ECO:0000256" key="7">
    <source>
        <dbReference type="SAM" id="Phobius"/>
    </source>
</evidence>
<proteinExistence type="predicted"/>
<organism evidence="8 9">
    <name type="scientific">Amycolatopsis saalfeldensis</name>
    <dbReference type="NCBI Taxonomy" id="394193"/>
    <lineage>
        <taxon>Bacteria</taxon>
        <taxon>Bacillati</taxon>
        <taxon>Actinomycetota</taxon>
        <taxon>Actinomycetes</taxon>
        <taxon>Pseudonocardiales</taxon>
        <taxon>Pseudonocardiaceae</taxon>
        <taxon>Amycolatopsis</taxon>
    </lineage>
</organism>
<evidence type="ECO:0000256" key="2">
    <source>
        <dbReference type="ARBA" id="ARBA00022475"/>
    </source>
</evidence>
<protein>
    <submittedName>
        <fullName evidence="8">Amino acid transporter</fullName>
    </submittedName>
</protein>
<evidence type="ECO:0000313" key="9">
    <source>
        <dbReference type="Proteomes" id="UP000198582"/>
    </source>
</evidence>
<feature type="transmembrane region" description="Helical" evidence="7">
    <location>
        <begin position="101"/>
        <end position="121"/>
    </location>
</feature>
<sequence>MPPTEPVVTNPTTATAETGPDKQTGCGPCPPTSGRISNLAPTDPGLSGTAEATAEPPARRGLTRSIGVGGGTLLTLSCVTPASSLFVLVPPLFAQLGTGTALAIALAVLLCVGIAFCYSELGTLVPSAGGEYAMVTMVLNRFAGWITFVLSFIVILVVPPIIAIGVADYVGAIVHVDPSVAGAVVMLASTVIGLLNLRSNAWLTGVFLAIEVVAIVVVSVLGFSHVSRSAAVLVRPSFDGVNAIGLTAVIAGLAVALFVVQGFSTAVYLAEEMREPHKTVSRTVFWTLGISALVILVPVVAITLGLPDLGSLGSVDITALVVGWSNSTFGTIISLCIAAAIVNAVIVMVIQNSRVLFASGHDQAWPAPVNRLLSVVSERFGSPWVATLVVGLSEAVLCFVPVETLSGVTGVAVVALYLAVAATVLGARRAAHRKPRVWRMPGWPVVPVVVVLALAYVLVEQSALDLGITAAVLLVSGLYWFGYLRRRDDRWLVTVPA</sequence>
<dbReference type="STRING" id="394193.SAMN04489732_101209"/>
<dbReference type="GO" id="GO:0005886">
    <property type="term" value="C:plasma membrane"/>
    <property type="evidence" value="ECO:0007669"/>
    <property type="project" value="UniProtKB-SubCell"/>
</dbReference>
<feature type="transmembrane region" description="Helical" evidence="7">
    <location>
        <begin position="283"/>
        <end position="307"/>
    </location>
</feature>
<dbReference type="Gene3D" id="1.20.1740.10">
    <property type="entry name" value="Amino acid/polyamine transporter I"/>
    <property type="match status" value="1"/>
</dbReference>
<evidence type="ECO:0000256" key="5">
    <source>
        <dbReference type="ARBA" id="ARBA00023136"/>
    </source>
</evidence>
<name>A0A1H8Q5U0_9PSEU</name>
<dbReference type="GO" id="GO:0022857">
    <property type="term" value="F:transmembrane transporter activity"/>
    <property type="evidence" value="ECO:0007669"/>
    <property type="project" value="InterPro"/>
</dbReference>
<dbReference type="PIRSF" id="PIRSF006060">
    <property type="entry name" value="AA_transporter"/>
    <property type="match status" value="1"/>
</dbReference>
<evidence type="ECO:0000313" key="8">
    <source>
        <dbReference type="EMBL" id="SEO49287.1"/>
    </source>
</evidence>
<dbReference type="PANTHER" id="PTHR42770:SF7">
    <property type="entry name" value="MEMBRANE PROTEIN"/>
    <property type="match status" value="1"/>
</dbReference>
<evidence type="ECO:0000256" key="4">
    <source>
        <dbReference type="ARBA" id="ARBA00022989"/>
    </source>
</evidence>
<dbReference type="InterPro" id="IPR002293">
    <property type="entry name" value="AA/rel_permease1"/>
</dbReference>
<evidence type="ECO:0000256" key="6">
    <source>
        <dbReference type="SAM" id="MobiDB-lite"/>
    </source>
</evidence>
<feature type="compositionally biased region" description="Low complexity" evidence="6">
    <location>
        <begin position="1"/>
        <end position="18"/>
    </location>
</feature>
<feature type="transmembrane region" description="Helical" evidence="7">
    <location>
        <begin position="327"/>
        <end position="350"/>
    </location>
</feature>
<feature type="region of interest" description="Disordered" evidence="6">
    <location>
        <begin position="1"/>
        <end position="61"/>
    </location>
</feature>
<keyword evidence="4 7" id="KW-1133">Transmembrane helix</keyword>
<feature type="transmembrane region" description="Helical" evidence="7">
    <location>
        <begin position="440"/>
        <end position="458"/>
    </location>
</feature>
<evidence type="ECO:0000256" key="3">
    <source>
        <dbReference type="ARBA" id="ARBA00022692"/>
    </source>
</evidence>
<feature type="transmembrane region" description="Helical" evidence="7">
    <location>
        <begin position="243"/>
        <end position="271"/>
    </location>
</feature>
<accession>A0A1H8Q5U0</accession>
<feature type="transmembrane region" description="Helical" evidence="7">
    <location>
        <begin position="172"/>
        <end position="195"/>
    </location>
</feature>
<dbReference type="EMBL" id="FOEF01000001">
    <property type="protein sequence ID" value="SEO49287.1"/>
    <property type="molecule type" value="Genomic_DNA"/>
</dbReference>
<dbReference type="PANTHER" id="PTHR42770">
    <property type="entry name" value="AMINO ACID TRANSPORTER-RELATED"/>
    <property type="match status" value="1"/>
</dbReference>
<reference evidence="8 9" key="1">
    <citation type="submission" date="2016-10" db="EMBL/GenBank/DDBJ databases">
        <authorList>
            <person name="de Groot N.N."/>
        </authorList>
    </citation>
    <scope>NUCLEOTIDE SEQUENCE [LARGE SCALE GENOMIC DNA]</scope>
    <source>
        <strain evidence="8 9">DSM 44993</strain>
    </source>
</reference>
<feature type="transmembrane region" description="Helical" evidence="7">
    <location>
        <begin position="66"/>
        <end position="89"/>
    </location>
</feature>
<comment type="subcellular location">
    <subcellularLocation>
        <location evidence="1">Cell membrane</location>
        <topology evidence="1">Multi-pass membrane protein</topology>
    </subcellularLocation>
</comment>
<feature type="transmembrane region" description="Helical" evidence="7">
    <location>
        <begin position="380"/>
        <end position="402"/>
    </location>
</feature>
<dbReference type="InterPro" id="IPR050367">
    <property type="entry name" value="APC_superfamily"/>
</dbReference>
<gene>
    <name evidence="8" type="ORF">SAMN04489732_101209</name>
</gene>
<keyword evidence="2" id="KW-1003">Cell membrane</keyword>
<keyword evidence="9" id="KW-1185">Reference proteome</keyword>
<dbReference type="Proteomes" id="UP000198582">
    <property type="component" value="Unassembled WGS sequence"/>
</dbReference>
<feature type="transmembrane region" description="Helical" evidence="7">
    <location>
        <begin position="202"/>
        <end position="223"/>
    </location>
</feature>
<feature type="transmembrane region" description="Helical" evidence="7">
    <location>
        <begin position="142"/>
        <end position="166"/>
    </location>
</feature>